<evidence type="ECO:0000256" key="1">
    <source>
        <dbReference type="ARBA" id="ARBA00005187"/>
    </source>
</evidence>
<dbReference type="InterPro" id="IPR017932">
    <property type="entry name" value="GATase_2_dom"/>
</dbReference>
<evidence type="ECO:0000256" key="7">
    <source>
        <dbReference type="ARBA" id="ARBA00048741"/>
    </source>
</evidence>
<keyword evidence="8" id="KW-0028">Amino-acid biosynthesis</keyword>
<feature type="active site" description="For GATase activity" evidence="8">
    <location>
        <position position="2"/>
    </location>
</feature>
<dbReference type="NCBIfam" id="TIGR01536">
    <property type="entry name" value="asn_synth_AEB"/>
    <property type="match status" value="1"/>
</dbReference>
<gene>
    <name evidence="12" type="ORF">AXW67_39785</name>
</gene>
<keyword evidence="4 9" id="KW-0547">Nucleotide-binding</keyword>
<dbReference type="GO" id="GO:0006529">
    <property type="term" value="P:asparagine biosynthetic process"/>
    <property type="evidence" value="ECO:0007669"/>
    <property type="project" value="UniProtKB-KW"/>
</dbReference>
<dbReference type="PANTHER" id="PTHR43284:SF1">
    <property type="entry name" value="ASPARAGINE SYNTHETASE"/>
    <property type="match status" value="1"/>
</dbReference>
<dbReference type="RefSeq" id="WP_063677337.1">
    <property type="nucleotide sequence ID" value="NZ_LSEF01000029.1"/>
</dbReference>
<accession>A0A176ZEG2</accession>
<comment type="catalytic activity">
    <reaction evidence="7">
        <text>L-aspartate + L-glutamine + ATP + H2O = L-asparagine + L-glutamate + AMP + diphosphate + H(+)</text>
        <dbReference type="Rhea" id="RHEA:12228"/>
        <dbReference type="ChEBI" id="CHEBI:15377"/>
        <dbReference type="ChEBI" id="CHEBI:15378"/>
        <dbReference type="ChEBI" id="CHEBI:29985"/>
        <dbReference type="ChEBI" id="CHEBI:29991"/>
        <dbReference type="ChEBI" id="CHEBI:30616"/>
        <dbReference type="ChEBI" id="CHEBI:33019"/>
        <dbReference type="ChEBI" id="CHEBI:58048"/>
        <dbReference type="ChEBI" id="CHEBI:58359"/>
        <dbReference type="ChEBI" id="CHEBI:456215"/>
        <dbReference type="EC" id="6.3.5.4"/>
    </reaction>
</comment>
<dbReference type="PIRSF" id="PIRSF001589">
    <property type="entry name" value="Asn_synthetase_glu-h"/>
    <property type="match status" value="1"/>
</dbReference>
<evidence type="ECO:0000256" key="4">
    <source>
        <dbReference type="ARBA" id="ARBA00022741"/>
    </source>
</evidence>
<evidence type="ECO:0000313" key="12">
    <source>
        <dbReference type="EMBL" id="OAF18837.1"/>
    </source>
</evidence>
<dbReference type="AlphaFoldDB" id="A0A176ZEG2"/>
<dbReference type="GO" id="GO:0005829">
    <property type="term" value="C:cytosol"/>
    <property type="evidence" value="ECO:0007669"/>
    <property type="project" value="TreeGrafter"/>
</dbReference>
<dbReference type="PROSITE" id="PS51278">
    <property type="entry name" value="GATASE_TYPE_2"/>
    <property type="match status" value="1"/>
</dbReference>
<keyword evidence="5 9" id="KW-0067">ATP-binding</keyword>
<dbReference type="CDD" id="cd01991">
    <property type="entry name" value="Asn_synthase_B_C"/>
    <property type="match status" value="1"/>
</dbReference>
<reference evidence="12 13" key="1">
    <citation type="submission" date="2016-02" db="EMBL/GenBank/DDBJ databases">
        <title>Draft genome sequence of the strain BR 10247T Bradyrhizobium neotropicale isolated from nodules of Centrolobium paraense.</title>
        <authorList>
            <person name="Simoes-Araujo J.L."/>
            <person name="Barauna A.C."/>
            <person name="Silva K."/>
            <person name="Zilli J.E."/>
        </authorList>
    </citation>
    <scope>NUCLEOTIDE SEQUENCE [LARGE SCALE GENOMIC DNA]</scope>
    <source>
        <strain evidence="12 13">BR 10247</strain>
    </source>
</reference>
<keyword evidence="13" id="KW-1185">Reference proteome</keyword>
<dbReference type="GO" id="GO:0005524">
    <property type="term" value="F:ATP binding"/>
    <property type="evidence" value="ECO:0007669"/>
    <property type="project" value="UniProtKB-KW"/>
</dbReference>
<protein>
    <recommendedName>
        <fullName evidence="3">asparagine synthase (glutamine-hydrolyzing)</fullName>
        <ecNumber evidence="3">6.3.5.4</ecNumber>
    </recommendedName>
</protein>
<dbReference type="Gene3D" id="3.60.20.10">
    <property type="entry name" value="Glutamine Phosphoribosylpyrophosphate, subunit 1, domain 1"/>
    <property type="match status" value="1"/>
</dbReference>
<keyword evidence="8" id="KW-0061">Asparagine biosynthesis</keyword>
<feature type="site" description="Important for beta-aspartyl-AMP intermediate formation" evidence="10">
    <location>
        <position position="370"/>
    </location>
</feature>
<dbReference type="Gene3D" id="3.40.50.620">
    <property type="entry name" value="HUPs"/>
    <property type="match status" value="1"/>
</dbReference>
<evidence type="ECO:0000313" key="13">
    <source>
        <dbReference type="Proteomes" id="UP000077173"/>
    </source>
</evidence>
<comment type="pathway">
    <text evidence="1">Amino-acid biosynthesis; L-asparagine biosynthesis; L-asparagine from L-aspartate (L-Gln route): step 1/1.</text>
</comment>
<dbReference type="InterPro" id="IPR014729">
    <property type="entry name" value="Rossmann-like_a/b/a_fold"/>
</dbReference>
<evidence type="ECO:0000256" key="2">
    <source>
        <dbReference type="ARBA" id="ARBA00005752"/>
    </source>
</evidence>
<feature type="binding site" evidence="9">
    <location>
        <position position="98"/>
    </location>
    <ligand>
        <name>L-glutamine</name>
        <dbReference type="ChEBI" id="CHEBI:58359"/>
    </ligand>
</feature>
<sequence>MCGLLGGIWRDGAGVDEARAREALRGLTHRGPDAEGIEIDDGVFLGHRRLSIIDLDSRSNQPMRSGTLSVIYNGEIYNYRDVRAALQRRGVSFSTDSDTEVVLKAFGLDGISCLEHLEGMFAFAIWDAQARKLVLARDKFGEKPLQYFQDASLFAFGSEFRAMEALAGPGRFRVDDSALPLYFRFSYLPAPIAPFSGARQLEPGCWLEFDANGWETRTGRYYDLPARLMRLQSKSQTSFESAKLELRKRLTKAVEDRILASDVPVSTFLSGGLDSSVVASLASQTGAKAVKAYSVAFPNDPEFDESGYARLVAKRYPNLDHQIINVTEEALADFTDQTLALLGEPYADASLIPTAFVCSHVREKVVLGGDGADEIFAGYGTYSAMQWSARMPSWLKTVLTRVPAVSNPVAIGNPLLRGAALFHKHLRCSATEEYLSWRSYASSMQLDELGVSERGGEHLPIPERPIRSLRDLLVTDIEFNLPADMLKKVDLASMQHSLEVRLPYLDSGLVEFVLNLPASYLIANGRRKHLLREAFGDLLPHEVLGRRKQGFLLPIRKWMRYGRMRDELLDLSAAQNVLDVGAIRRFADRHQAGTEDLSPLLWCCYVYLKWQQTPIVGPLRNARFGEMKA</sequence>
<proteinExistence type="inferred from homology"/>
<dbReference type="SUPFAM" id="SSF56235">
    <property type="entry name" value="N-terminal nucleophile aminohydrolases (Ntn hydrolases)"/>
    <property type="match status" value="1"/>
</dbReference>
<organism evidence="12 13">
    <name type="scientific">Bradyrhizobium neotropicale</name>
    <dbReference type="NCBI Taxonomy" id="1497615"/>
    <lineage>
        <taxon>Bacteria</taxon>
        <taxon>Pseudomonadati</taxon>
        <taxon>Pseudomonadota</taxon>
        <taxon>Alphaproteobacteria</taxon>
        <taxon>Hyphomicrobiales</taxon>
        <taxon>Nitrobacteraceae</taxon>
        <taxon>Bradyrhizobium</taxon>
    </lineage>
</organism>
<dbReference type="EC" id="6.3.5.4" evidence="3"/>
<evidence type="ECO:0000256" key="6">
    <source>
        <dbReference type="ARBA" id="ARBA00022962"/>
    </source>
</evidence>
<comment type="caution">
    <text evidence="12">The sequence shown here is derived from an EMBL/GenBank/DDBJ whole genome shotgun (WGS) entry which is preliminary data.</text>
</comment>
<evidence type="ECO:0000259" key="11">
    <source>
        <dbReference type="PROSITE" id="PS51278"/>
    </source>
</evidence>
<dbReference type="SUPFAM" id="SSF52402">
    <property type="entry name" value="Adenine nucleotide alpha hydrolases-like"/>
    <property type="match status" value="1"/>
</dbReference>
<dbReference type="InterPro" id="IPR033738">
    <property type="entry name" value="AsnB_N"/>
</dbReference>
<dbReference type="Pfam" id="PF00733">
    <property type="entry name" value="Asn_synthase"/>
    <property type="match status" value="1"/>
</dbReference>
<feature type="domain" description="Glutamine amidotransferase type-2" evidence="11">
    <location>
        <begin position="2"/>
        <end position="212"/>
    </location>
</feature>
<comment type="similarity">
    <text evidence="2">Belongs to the asparagine synthetase family.</text>
</comment>
<keyword evidence="6 8" id="KW-0315">Glutamine amidotransferase</keyword>
<evidence type="ECO:0000256" key="5">
    <source>
        <dbReference type="ARBA" id="ARBA00022840"/>
    </source>
</evidence>
<evidence type="ECO:0000256" key="9">
    <source>
        <dbReference type="PIRSR" id="PIRSR001589-2"/>
    </source>
</evidence>
<dbReference type="EMBL" id="LSEF01000029">
    <property type="protein sequence ID" value="OAF18837.1"/>
    <property type="molecule type" value="Genomic_DNA"/>
</dbReference>
<dbReference type="InterPro" id="IPR029055">
    <property type="entry name" value="Ntn_hydrolases_N"/>
</dbReference>
<feature type="binding site" evidence="9">
    <location>
        <position position="295"/>
    </location>
    <ligand>
        <name>ATP</name>
        <dbReference type="ChEBI" id="CHEBI:30616"/>
    </ligand>
</feature>
<dbReference type="CDD" id="cd00712">
    <property type="entry name" value="AsnB"/>
    <property type="match status" value="1"/>
</dbReference>
<dbReference type="GO" id="GO:0004066">
    <property type="term" value="F:asparagine synthase (glutamine-hydrolyzing) activity"/>
    <property type="evidence" value="ECO:0007669"/>
    <property type="project" value="UniProtKB-EC"/>
</dbReference>
<dbReference type="InterPro" id="IPR006426">
    <property type="entry name" value="Asn_synth_AEB"/>
</dbReference>
<evidence type="ECO:0000256" key="3">
    <source>
        <dbReference type="ARBA" id="ARBA00012737"/>
    </source>
</evidence>
<dbReference type="PANTHER" id="PTHR43284">
    <property type="entry name" value="ASPARAGINE SYNTHETASE (GLUTAMINE-HYDROLYZING)"/>
    <property type="match status" value="1"/>
</dbReference>
<evidence type="ECO:0000256" key="8">
    <source>
        <dbReference type="PIRSR" id="PIRSR001589-1"/>
    </source>
</evidence>
<evidence type="ECO:0000256" key="10">
    <source>
        <dbReference type="PIRSR" id="PIRSR001589-3"/>
    </source>
</evidence>
<dbReference type="InterPro" id="IPR001962">
    <property type="entry name" value="Asn_synthase"/>
</dbReference>
<dbReference type="Pfam" id="PF13522">
    <property type="entry name" value="GATase_6"/>
    <property type="match status" value="1"/>
</dbReference>
<dbReference type="Proteomes" id="UP000077173">
    <property type="component" value="Unassembled WGS sequence"/>
</dbReference>
<dbReference type="InterPro" id="IPR051786">
    <property type="entry name" value="ASN_synthetase/amidase"/>
</dbReference>
<name>A0A176ZEG2_9BRAD</name>